<dbReference type="Gramene" id="novel_model_3844_5bd9a17a">
    <property type="protein sequence ID" value="cds.novel_model_3844_5bd9a17a"/>
    <property type="gene ID" value="novel_gene_2057_5bd9a17a"/>
</dbReference>
<dbReference type="Proteomes" id="UP000596661">
    <property type="component" value="Chromosome 3"/>
</dbReference>
<proteinExistence type="predicted"/>
<dbReference type="EMBL" id="UZAU01000339">
    <property type="status" value="NOT_ANNOTATED_CDS"/>
    <property type="molecule type" value="Genomic_DNA"/>
</dbReference>
<protein>
    <submittedName>
        <fullName evidence="1">Uncharacterized protein</fullName>
    </submittedName>
</protein>
<evidence type="ECO:0000313" key="2">
    <source>
        <dbReference type="Proteomes" id="UP000596661"/>
    </source>
</evidence>
<dbReference type="AlphaFoldDB" id="A0A803R153"/>
<accession>A0A803R153</accession>
<name>A0A803R153_CANSA</name>
<organism evidence="1 2">
    <name type="scientific">Cannabis sativa</name>
    <name type="common">Hemp</name>
    <name type="synonym">Marijuana</name>
    <dbReference type="NCBI Taxonomy" id="3483"/>
    <lineage>
        <taxon>Eukaryota</taxon>
        <taxon>Viridiplantae</taxon>
        <taxon>Streptophyta</taxon>
        <taxon>Embryophyta</taxon>
        <taxon>Tracheophyta</taxon>
        <taxon>Spermatophyta</taxon>
        <taxon>Magnoliopsida</taxon>
        <taxon>eudicotyledons</taxon>
        <taxon>Gunneridae</taxon>
        <taxon>Pentapetalae</taxon>
        <taxon>rosids</taxon>
        <taxon>fabids</taxon>
        <taxon>Rosales</taxon>
        <taxon>Cannabaceae</taxon>
        <taxon>Cannabis</taxon>
    </lineage>
</organism>
<dbReference type="EnsemblPlants" id="novel_model_3844_5bd9a17a">
    <property type="protein sequence ID" value="cds.novel_model_3844_5bd9a17a"/>
    <property type="gene ID" value="novel_gene_2057_5bd9a17a"/>
</dbReference>
<keyword evidence="2" id="KW-1185">Reference proteome</keyword>
<gene>
    <name evidence="1" type="primary">LOC133035587</name>
</gene>
<sequence length="77" mass="8238">MKESHSIRVTPPSSVDFLTSPPNSSALFLISPPSFETINVLTALLIMDELTTSSLCSHSKTATPTLSTCVINRAFKG</sequence>
<reference evidence="1" key="1">
    <citation type="submission" date="2018-11" db="EMBL/GenBank/DDBJ databases">
        <authorList>
            <person name="Grassa J C."/>
        </authorList>
    </citation>
    <scope>NUCLEOTIDE SEQUENCE [LARGE SCALE GENOMIC DNA]</scope>
</reference>
<reference evidence="1" key="2">
    <citation type="submission" date="2021-03" db="UniProtKB">
        <authorList>
            <consortium name="EnsemblPlants"/>
        </authorList>
    </citation>
    <scope>IDENTIFICATION</scope>
</reference>
<evidence type="ECO:0000313" key="1">
    <source>
        <dbReference type="EnsemblPlants" id="cds.novel_model_3844_5bd9a17a"/>
    </source>
</evidence>